<proteinExistence type="predicted"/>
<feature type="transmembrane region" description="Helical" evidence="6">
    <location>
        <begin position="109"/>
        <end position="129"/>
    </location>
</feature>
<dbReference type="Pfam" id="PF02653">
    <property type="entry name" value="BPD_transp_2"/>
    <property type="match status" value="1"/>
</dbReference>
<comment type="subcellular location">
    <subcellularLocation>
        <location evidence="1">Cell membrane</location>
        <topology evidence="1">Multi-pass membrane protein</topology>
    </subcellularLocation>
</comment>
<keyword evidence="4 6" id="KW-1133">Transmembrane helix</keyword>
<evidence type="ECO:0000313" key="8">
    <source>
        <dbReference type="Proteomes" id="UP001549031"/>
    </source>
</evidence>
<keyword evidence="8" id="KW-1185">Reference proteome</keyword>
<dbReference type="PANTHER" id="PTHR30482:SF17">
    <property type="entry name" value="ABC TRANSPORTER ATP-BINDING PROTEIN"/>
    <property type="match status" value="1"/>
</dbReference>
<dbReference type="EMBL" id="JBEPLJ010000005">
    <property type="protein sequence ID" value="MET3585415.1"/>
    <property type="molecule type" value="Genomic_DNA"/>
</dbReference>
<comment type="caution">
    <text evidence="7">The sequence shown here is derived from an EMBL/GenBank/DDBJ whole genome shotgun (WGS) entry which is preliminary data.</text>
</comment>
<feature type="transmembrane region" description="Helical" evidence="6">
    <location>
        <begin position="307"/>
        <end position="324"/>
    </location>
</feature>
<keyword evidence="5 6" id="KW-0472">Membrane</keyword>
<dbReference type="CDD" id="cd06581">
    <property type="entry name" value="TM_PBP1_LivM_like"/>
    <property type="match status" value="1"/>
</dbReference>
<evidence type="ECO:0000256" key="1">
    <source>
        <dbReference type="ARBA" id="ARBA00004651"/>
    </source>
</evidence>
<evidence type="ECO:0000256" key="2">
    <source>
        <dbReference type="ARBA" id="ARBA00022475"/>
    </source>
</evidence>
<name>A0ABV2H4E3_9HYPH</name>
<dbReference type="Proteomes" id="UP001549031">
    <property type="component" value="Unassembled WGS sequence"/>
</dbReference>
<evidence type="ECO:0000256" key="3">
    <source>
        <dbReference type="ARBA" id="ARBA00022692"/>
    </source>
</evidence>
<gene>
    <name evidence="7" type="ORF">ABID21_001524</name>
</gene>
<reference evidence="7 8" key="1">
    <citation type="submission" date="2024-06" db="EMBL/GenBank/DDBJ databases">
        <title>Genomic Encyclopedia of Type Strains, Phase IV (KMG-IV): sequencing the most valuable type-strain genomes for metagenomic binning, comparative biology and taxonomic classification.</title>
        <authorList>
            <person name="Goeker M."/>
        </authorList>
    </citation>
    <scope>NUCLEOTIDE SEQUENCE [LARGE SCALE GENOMIC DNA]</scope>
    <source>
        <strain evidence="7 8">DSM 105042</strain>
    </source>
</reference>
<evidence type="ECO:0000313" key="7">
    <source>
        <dbReference type="EMBL" id="MET3585415.1"/>
    </source>
</evidence>
<keyword evidence="2" id="KW-1003">Cell membrane</keyword>
<sequence>MSLMAQGAIRPAAEDQAEQARARRLLQRRSAIRFFEVIIWIAAVVAIFLLPSKMLILTEIAILALFAVSLDLVLGFAGIVSLGHTAFFGVGAYAAGLFARHVVAEPVIGLIVAGAVAGVLGFATSFLILRGSDLTRLMTTLGIALMLAEIANQMAWLTGGADGLSGFSLDPIVGLFPFDLWGRNGYVYCLAVLFISTMIARRIAFSPFGLSLKAIKSNPTRAALVGIPARRRLIITYTIAAIMAGFAGALLTQTTSFVSPDVLAFHRSADVLLILVIGGTGYLYGGIFGAVGFTLLKDWLSVVTPQYWMFWIGLLLVVLVLVGRERLAHWIEYMPQRLSRLREGGR</sequence>
<dbReference type="PANTHER" id="PTHR30482">
    <property type="entry name" value="HIGH-AFFINITY BRANCHED-CHAIN AMINO ACID TRANSPORT SYSTEM PERMEASE"/>
    <property type="match status" value="1"/>
</dbReference>
<evidence type="ECO:0000256" key="5">
    <source>
        <dbReference type="ARBA" id="ARBA00023136"/>
    </source>
</evidence>
<feature type="transmembrane region" description="Helical" evidence="6">
    <location>
        <begin position="86"/>
        <end position="103"/>
    </location>
</feature>
<feature type="transmembrane region" description="Helical" evidence="6">
    <location>
        <begin position="271"/>
        <end position="295"/>
    </location>
</feature>
<feature type="transmembrane region" description="Helical" evidence="6">
    <location>
        <begin position="56"/>
        <end position="79"/>
    </location>
</feature>
<dbReference type="RefSeq" id="WP_247243376.1">
    <property type="nucleotide sequence ID" value="NZ_JALJRA010000005.1"/>
</dbReference>
<dbReference type="InterPro" id="IPR043428">
    <property type="entry name" value="LivM-like"/>
</dbReference>
<accession>A0ABV2H4E3</accession>
<keyword evidence="3 6" id="KW-0812">Transmembrane</keyword>
<evidence type="ECO:0000256" key="6">
    <source>
        <dbReference type="SAM" id="Phobius"/>
    </source>
</evidence>
<feature type="transmembrane region" description="Helical" evidence="6">
    <location>
        <begin position="31"/>
        <end position="50"/>
    </location>
</feature>
<organism evidence="7 8">
    <name type="scientific">Pseudorhizobium tarimense</name>
    <dbReference type="NCBI Taxonomy" id="1079109"/>
    <lineage>
        <taxon>Bacteria</taxon>
        <taxon>Pseudomonadati</taxon>
        <taxon>Pseudomonadota</taxon>
        <taxon>Alphaproteobacteria</taxon>
        <taxon>Hyphomicrobiales</taxon>
        <taxon>Rhizobiaceae</taxon>
        <taxon>Rhizobium/Agrobacterium group</taxon>
        <taxon>Pseudorhizobium</taxon>
    </lineage>
</organism>
<dbReference type="InterPro" id="IPR001851">
    <property type="entry name" value="ABC_transp_permease"/>
</dbReference>
<protein>
    <submittedName>
        <fullName evidence="7">Branched-chain amino acid transport system permease protein</fullName>
    </submittedName>
</protein>
<feature type="transmembrane region" description="Helical" evidence="6">
    <location>
        <begin position="185"/>
        <end position="212"/>
    </location>
</feature>
<feature type="transmembrane region" description="Helical" evidence="6">
    <location>
        <begin position="233"/>
        <end position="251"/>
    </location>
</feature>
<evidence type="ECO:0000256" key="4">
    <source>
        <dbReference type="ARBA" id="ARBA00022989"/>
    </source>
</evidence>